<feature type="region of interest" description="Disordered" evidence="3">
    <location>
        <begin position="17"/>
        <end position="48"/>
    </location>
</feature>
<feature type="coiled-coil region" evidence="2">
    <location>
        <begin position="254"/>
        <end position="311"/>
    </location>
</feature>
<dbReference type="Proteomes" id="UP000325315">
    <property type="component" value="Unassembled WGS sequence"/>
</dbReference>
<dbReference type="GO" id="GO:0003676">
    <property type="term" value="F:nucleic acid binding"/>
    <property type="evidence" value="ECO:0007669"/>
    <property type="project" value="InterPro"/>
</dbReference>
<dbReference type="Gene3D" id="2.40.70.10">
    <property type="entry name" value="Acid Proteases"/>
    <property type="match status" value="1"/>
</dbReference>
<keyword evidence="2" id="KW-0175">Coiled coil</keyword>
<evidence type="ECO:0000256" key="1">
    <source>
        <dbReference type="PROSITE-ProRule" id="PRU00047"/>
    </source>
</evidence>
<dbReference type="OrthoDB" id="1747743at2759"/>
<dbReference type="PANTHER" id="PTHR35046">
    <property type="entry name" value="ZINC KNUCKLE (CCHC-TYPE) FAMILY PROTEIN"/>
    <property type="match status" value="1"/>
</dbReference>
<dbReference type="AlphaFoldDB" id="A0A5B6WID5"/>
<organism evidence="5 6">
    <name type="scientific">Gossypium australe</name>
    <dbReference type="NCBI Taxonomy" id="47621"/>
    <lineage>
        <taxon>Eukaryota</taxon>
        <taxon>Viridiplantae</taxon>
        <taxon>Streptophyta</taxon>
        <taxon>Embryophyta</taxon>
        <taxon>Tracheophyta</taxon>
        <taxon>Spermatophyta</taxon>
        <taxon>Magnoliopsida</taxon>
        <taxon>eudicotyledons</taxon>
        <taxon>Gunneridae</taxon>
        <taxon>Pentapetalae</taxon>
        <taxon>rosids</taxon>
        <taxon>malvids</taxon>
        <taxon>Malvales</taxon>
        <taxon>Malvaceae</taxon>
        <taxon>Malvoideae</taxon>
        <taxon>Gossypium</taxon>
    </lineage>
</organism>
<dbReference type="SUPFAM" id="SSF57756">
    <property type="entry name" value="Retrovirus zinc finger-like domains"/>
    <property type="match status" value="1"/>
</dbReference>
<dbReference type="EMBL" id="SMMG02000003">
    <property type="protein sequence ID" value="KAA3480652.1"/>
    <property type="molecule type" value="Genomic_DNA"/>
</dbReference>
<dbReference type="Pfam" id="PF00098">
    <property type="entry name" value="zf-CCHC"/>
    <property type="match status" value="1"/>
</dbReference>
<dbReference type="CDD" id="cd00303">
    <property type="entry name" value="retropepsin_like"/>
    <property type="match status" value="1"/>
</dbReference>
<dbReference type="SMART" id="SM00343">
    <property type="entry name" value="ZnF_C2HC"/>
    <property type="match status" value="1"/>
</dbReference>
<protein>
    <submittedName>
        <fullName evidence="5">Mutant gag-pol polyprotein</fullName>
    </submittedName>
</protein>
<evidence type="ECO:0000256" key="3">
    <source>
        <dbReference type="SAM" id="MobiDB-lite"/>
    </source>
</evidence>
<evidence type="ECO:0000256" key="2">
    <source>
        <dbReference type="SAM" id="Coils"/>
    </source>
</evidence>
<evidence type="ECO:0000313" key="6">
    <source>
        <dbReference type="Proteomes" id="UP000325315"/>
    </source>
</evidence>
<evidence type="ECO:0000313" key="5">
    <source>
        <dbReference type="EMBL" id="KAA3480652.1"/>
    </source>
</evidence>
<evidence type="ECO:0000259" key="4">
    <source>
        <dbReference type="PROSITE" id="PS50158"/>
    </source>
</evidence>
<comment type="caution">
    <text evidence="5">The sequence shown here is derived from an EMBL/GenBank/DDBJ whole genome shotgun (WGS) entry which is preliminary data.</text>
</comment>
<dbReference type="Gene3D" id="4.10.60.10">
    <property type="entry name" value="Zinc finger, CCHC-type"/>
    <property type="match status" value="1"/>
</dbReference>
<keyword evidence="6" id="KW-1185">Reference proteome</keyword>
<dbReference type="PANTHER" id="PTHR35046:SF9">
    <property type="entry name" value="RNA-DIRECTED DNA POLYMERASE"/>
    <property type="match status" value="1"/>
</dbReference>
<keyword evidence="1" id="KW-0863">Zinc-finger</keyword>
<dbReference type="PROSITE" id="PS50158">
    <property type="entry name" value="ZF_CCHC"/>
    <property type="match status" value="1"/>
</dbReference>
<dbReference type="InterPro" id="IPR001878">
    <property type="entry name" value="Znf_CCHC"/>
</dbReference>
<dbReference type="InterPro" id="IPR021109">
    <property type="entry name" value="Peptidase_aspartic_dom_sf"/>
</dbReference>
<dbReference type="InterPro" id="IPR036875">
    <property type="entry name" value="Znf_CCHC_sf"/>
</dbReference>
<accession>A0A5B6WID5</accession>
<keyword evidence="1" id="KW-0862">Zinc</keyword>
<name>A0A5B6WID5_9ROSI</name>
<gene>
    <name evidence="5" type="ORF">EPI10_021069</name>
</gene>
<sequence length="375" mass="42833">MVHMAIKVKKQLKKKGAVHGYSTASAPKWNPGPCKNVPTSQSKEPAVSMKSNKYVAESSKGKAPENVQSRSRDIKCFKCQGRGHIASQCSNRNMMIFAVEGEMLIVKRSLNAQNSISEPQRENLFHTRCHVLGKVCSVVIDGGSCTNVTSTLIIKKLALSTFKHPSPYKLQWLNEGVELKVTKQARISFSIRNYHDEVICDVVPMHAGHLLLGRPWQFDWQVKHDSFANQYSFKHKGKNIVLAPLSPQQVMDDQQCLKQSMESLKEKNKEIEIEKEKEKGIEKGFEEKIRARKKEEKKRKVRKRKKKKKVNFPKELQLHYISEERRFVLRQNGKSDPKTQTLEGKQGLISENFKTSLFCSTYGEICNENEFGAQV</sequence>
<feature type="domain" description="CCHC-type" evidence="4">
    <location>
        <begin position="75"/>
        <end position="91"/>
    </location>
</feature>
<reference evidence="6" key="1">
    <citation type="journal article" date="2019" name="Plant Biotechnol. J.">
        <title>Genome sequencing of the Australian wild diploid species Gossypium australe highlights disease resistance and delayed gland morphogenesis.</title>
        <authorList>
            <person name="Cai Y."/>
            <person name="Cai X."/>
            <person name="Wang Q."/>
            <person name="Wang P."/>
            <person name="Zhang Y."/>
            <person name="Cai C."/>
            <person name="Xu Y."/>
            <person name="Wang K."/>
            <person name="Zhou Z."/>
            <person name="Wang C."/>
            <person name="Geng S."/>
            <person name="Li B."/>
            <person name="Dong Q."/>
            <person name="Hou Y."/>
            <person name="Wang H."/>
            <person name="Ai P."/>
            <person name="Liu Z."/>
            <person name="Yi F."/>
            <person name="Sun M."/>
            <person name="An G."/>
            <person name="Cheng J."/>
            <person name="Zhang Y."/>
            <person name="Shi Q."/>
            <person name="Xie Y."/>
            <person name="Shi X."/>
            <person name="Chang Y."/>
            <person name="Huang F."/>
            <person name="Chen Y."/>
            <person name="Hong S."/>
            <person name="Mi L."/>
            <person name="Sun Q."/>
            <person name="Zhang L."/>
            <person name="Zhou B."/>
            <person name="Peng R."/>
            <person name="Zhang X."/>
            <person name="Liu F."/>
        </authorList>
    </citation>
    <scope>NUCLEOTIDE SEQUENCE [LARGE SCALE GENOMIC DNA]</scope>
    <source>
        <strain evidence="6">cv. PA1801</strain>
    </source>
</reference>
<keyword evidence="1" id="KW-0479">Metal-binding</keyword>
<dbReference type="GO" id="GO:0008270">
    <property type="term" value="F:zinc ion binding"/>
    <property type="evidence" value="ECO:0007669"/>
    <property type="project" value="UniProtKB-KW"/>
</dbReference>
<proteinExistence type="predicted"/>